<comment type="caution">
    <text evidence="1">The sequence shown here is derived from an EMBL/GenBank/DDBJ whole genome shotgun (WGS) entry which is preliminary data.</text>
</comment>
<keyword evidence="2" id="KW-1185">Reference proteome</keyword>
<protein>
    <submittedName>
        <fullName evidence="1">IS66 family insertion sequence element accessory protein TnpB</fullName>
    </submittedName>
</protein>
<dbReference type="InterPro" id="IPR008878">
    <property type="entry name" value="Transposase_IS66_Orf2"/>
</dbReference>
<dbReference type="RefSeq" id="WP_211213289.1">
    <property type="nucleotide sequence ID" value="NZ_JBHLVX010000001.1"/>
</dbReference>
<dbReference type="PANTHER" id="PTHR36455:SF1">
    <property type="entry name" value="BLR8292 PROTEIN"/>
    <property type="match status" value="1"/>
</dbReference>
<accession>A0ABV6FYC9</accession>
<dbReference type="Pfam" id="PF05717">
    <property type="entry name" value="TnpB_IS66"/>
    <property type="match status" value="1"/>
</dbReference>
<evidence type="ECO:0000313" key="2">
    <source>
        <dbReference type="Proteomes" id="UP001589814"/>
    </source>
</evidence>
<dbReference type="Proteomes" id="UP001589814">
    <property type="component" value="Unassembled WGS sequence"/>
</dbReference>
<organism evidence="1 2">
    <name type="scientific">Kushneria aurantia</name>
    <dbReference type="NCBI Taxonomy" id="504092"/>
    <lineage>
        <taxon>Bacteria</taxon>
        <taxon>Pseudomonadati</taxon>
        <taxon>Pseudomonadota</taxon>
        <taxon>Gammaproteobacteria</taxon>
        <taxon>Oceanospirillales</taxon>
        <taxon>Halomonadaceae</taxon>
        <taxon>Kushneria</taxon>
    </lineage>
</organism>
<dbReference type="EMBL" id="JBHLVX010000001">
    <property type="protein sequence ID" value="MFC0266405.1"/>
    <property type="molecule type" value="Genomic_DNA"/>
</dbReference>
<gene>
    <name evidence="1" type="primary">tnpB</name>
    <name evidence="1" type="ORF">ACFFHW_00065</name>
</gene>
<dbReference type="PANTHER" id="PTHR36455">
    <property type="match status" value="1"/>
</dbReference>
<evidence type="ECO:0000313" key="1">
    <source>
        <dbReference type="EMBL" id="MFC0266405.1"/>
    </source>
</evidence>
<reference evidence="1 2" key="1">
    <citation type="submission" date="2024-09" db="EMBL/GenBank/DDBJ databases">
        <authorList>
            <person name="Sun Q."/>
            <person name="Mori K."/>
        </authorList>
    </citation>
    <scope>NUCLEOTIDE SEQUENCE [LARGE SCALE GENOMIC DNA]</scope>
    <source>
        <strain evidence="1 2">CCM 7415</strain>
    </source>
</reference>
<sequence>MGEALERAGLAGTTTLPPRAFFVGGGGDMIRPGTDLTVYLCREPVDMRKQNDGLALLVQEAMDLNPFDQALFVFGNRQRDKVKLLFRERNGFVVWYKRLERERFKWPAHLEGDTVTLTGQELNWLLDGVDLKAMQPHKAPYFQQVG</sequence>
<dbReference type="NCBIfam" id="NF033819">
    <property type="entry name" value="IS66_TnpB"/>
    <property type="match status" value="1"/>
</dbReference>
<proteinExistence type="predicted"/>
<name>A0ABV6FYC9_9GAMM</name>